<protein>
    <submittedName>
        <fullName evidence="2">Uncharacterized protein</fullName>
    </submittedName>
</protein>
<organism evidence="2 3">
    <name type="scientific">Streptococcus mitis</name>
    <dbReference type="NCBI Taxonomy" id="28037"/>
    <lineage>
        <taxon>Bacteria</taxon>
        <taxon>Bacillati</taxon>
        <taxon>Bacillota</taxon>
        <taxon>Bacilli</taxon>
        <taxon>Lactobacillales</taxon>
        <taxon>Streptococcaceae</taxon>
        <taxon>Streptococcus</taxon>
        <taxon>Streptococcus mitis group</taxon>
    </lineage>
</organism>
<evidence type="ECO:0000313" key="3">
    <source>
        <dbReference type="Proteomes" id="UP000193367"/>
    </source>
</evidence>
<dbReference type="AlphaFoldDB" id="A0A1X1K5W9"/>
<name>A0A1X1K5W9_STRMT</name>
<proteinExistence type="predicted"/>
<keyword evidence="1" id="KW-0472">Membrane</keyword>
<dbReference type="RefSeq" id="WP_084864935.1">
    <property type="nucleotide sequence ID" value="NZ_NCVH01000031.1"/>
</dbReference>
<keyword evidence="1" id="KW-0812">Transmembrane</keyword>
<reference evidence="2 3" key="1">
    <citation type="journal article" date="2016" name="Eur. J. Clin. Microbiol. Infect. Dis.">
        <title>Whole genome sequencing as a tool for phylogenetic analysis of clinical strains of Mitis group streptococci.</title>
        <authorList>
            <person name="Rasmussen L.H."/>
            <person name="Dargis R."/>
            <person name="Hojholt K."/>
            <person name="Christensen J.J."/>
            <person name="Skovgaard O."/>
            <person name="Justesen U.S."/>
            <person name="Rosenvinge F.S."/>
            <person name="Moser C."/>
            <person name="Lukjancenko O."/>
            <person name="Rasmussen S."/>
            <person name="Nielsen X.C."/>
        </authorList>
    </citation>
    <scope>NUCLEOTIDE SEQUENCE [LARGE SCALE GENOMIC DNA]</scope>
    <source>
        <strain evidence="2 3">RH_17439_08</strain>
    </source>
</reference>
<gene>
    <name evidence="2" type="ORF">B7698_05760</name>
</gene>
<dbReference type="EMBL" id="NCVH01000031">
    <property type="protein sequence ID" value="ORO94749.1"/>
    <property type="molecule type" value="Genomic_DNA"/>
</dbReference>
<accession>A0A1X1K5W9</accession>
<keyword evidence="1" id="KW-1133">Transmembrane helix</keyword>
<comment type="caution">
    <text evidence="2">The sequence shown here is derived from an EMBL/GenBank/DDBJ whole genome shotgun (WGS) entry which is preliminary data.</text>
</comment>
<evidence type="ECO:0000313" key="2">
    <source>
        <dbReference type="EMBL" id="ORO94749.1"/>
    </source>
</evidence>
<dbReference type="Proteomes" id="UP000193367">
    <property type="component" value="Unassembled WGS sequence"/>
</dbReference>
<feature type="transmembrane region" description="Helical" evidence="1">
    <location>
        <begin position="108"/>
        <end position="129"/>
    </location>
</feature>
<evidence type="ECO:0000256" key="1">
    <source>
        <dbReference type="SAM" id="Phobius"/>
    </source>
</evidence>
<feature type="transmembrane region" description="Helical" evidence="1">
    <location>
        <begin position="49"/>
        <end position="74"/>
    </location>
</feature>
<sequence>MNEILQALAKMLNMTVDEVSSLLDTFKGNAPQIYEMLLKEKVLYDSFRFLSVVFLFITIVALIATVCTTIYYFVYQGEKMGYWNLKKDEVLELFEKQVESHRKKLKPFLIGSYTAFVLGGTGFVVFTVLKTILAPNYIFLVKEILPKLTH</sequence>